<protein>
    <submittedName>
        <fullName evidence="2">EAL and modified HD-GYP domain-containing signal transduction protein</fullName>
    </submittedName>
</protein>
<evidence type="ECO:0000259" key="1">
    <source>
        <dbReference type="PROSITE" id="PS51833"/>
    </source>
</evidence>
<organism evidence="2 3">
    <name type="scientific">Dyella marensis</name>
    <dbReference type="NCBI Taxonomy" id="500610"/>
    <lineage>
        <taxon>Bacteria</taxon>
        <taxon>Pseudomonadati</taxon>
        <taxon>Pseudomonadota</taxon>
        <taxon>Gammaproteobacteria</taxon>
        <taxon>Lysobacterales</taxon>
        <taxon>Rhodanobacteraceae</taxon>
        <taxon>Dyella</taxon>
    </lineage>
</organism>
<feature type="domain" description="HDOD" evidence="1">
    <location>
        <begin position="219"/>
        <end position="404"/>
    </location>
</feature>
<dbReference type="Gene3D" id="1.10.3210.10">
    <property type="entry name" value="Hypothetical protein af1432"/>
    <property type="match status" value="1"/>
</dbReference>
<name>A0A1I2I139_9GAMM</name>
<dbReference type="PANTHER" id="PTHR33525">
    <property type="match status" value="1"/>
</dbReference>
<reference evidence="3" key="1">
    <citation type="submission" date="2016-10" db="EMBL/GenBank/DDBJ databases">
        <authorList>
            <person name="Varghese N."/>
            <person name="Submissions S."/>
        </authorList>
    </citation>
    <scope>NUCLEOTIDE SEQUENCE [LARGE SCALE GENOMIC DNA]</scope>
    <source>
        <strain evidence="3">UNC178MFTsu3.1</strain>
    </source>
</reference>
<dbReference type="SUPFAM" id="SSF109604">
    <property type="entry name" value="HD-domain/PDEase-like"/>
    <property type="match status" value="1"/>
</dbReference>
<dbReference type="RefSeq" id="WP_231504258.1">
    <property type="nucleotide sequence ID" value="NZ_FONH01000014.1"/>
</dbReference>
<evidence type="ECO:0000313" key="2">
    <source>
        <dbReference type="EMBL" id="SFF35378.1"/>
    </source>
</evidence>
<dbReference type="InterPro" id="IPR035919">
    <property type="entry name" value="EAL_sf"/>
</dbReference>
<dbReference type="SUPFAM" id="SSF141868">
    <property type="entry name" value="EAL domain-like"/>
    <property type="match status" value="1"/>
</dbReference>
<dbReference type="PROSITE" id="PS51833">
    <property type="entry name" value="HDOD"/>
    <property type="match status" value="1"/>
</dbReference>
<keyword evidence="3" id="KW-1185">Reference proteome</keyword>
<evidence type="ECO:0000313" key="3">
    <source>
        <dbReference type="Proteomes" id="UP000199477"/>
    </source>
</evidence>
<proteinExistence type="predicted"/>
<gene>
    <name evidence="2" type="ORF">SAMN02799615_03240</name>
</gene>
<dbReference type="AlphaFoldDB" id="A0A1I2I139"/>
<dbReference type="InterPro" id="IPR013976">
    <property type="entry name" value="HDOD"/>
</dbReference>
<dbReference type="STRING" id="500610.SAMN02799615_03240"/>
<dbReference type="Pfam" id="PF08668">
    <property type="entry name" value="HDOD"/>
    <property type="match status" value="1"/>
</dbReference>
<dbReference type="InterPro" id="IPR052340">
    <property type="entry name" value="RNase_Y/CdgJ"/>
</dbReference>
<dbReference type="Proteomes" id="UP000199477">
    <property type="component" value="Unassembled WGS sequence"/>
</dbReference>
<sequence length="424" mass="46995">MTDTAVEAAQAHAAALAGTAASSPLPVVRIPMLDRDRQLMAYELLLQEDGEGESALGHRLLSTIIDGSVTQWARGNRVFVRLPRELVLEQADQVLRHPRIGLVVSPRAIHDVLLLERLRQLSARGCALLLDLEGDAGDLPGDDELRVLLDLSRYVRLDASRLGEAALRERCEALHARGLHVVAGHVNDHDTCNRCMGLPFAGVQGPYLLRPEKVDMPVLSANRLSVLRLLRALDEEGNGPVELGQIIRNDVILSYKLLGCVNSAYFALPRQLKSVEQAAIFFGLTRMRNWISTMALSGMDDRPPELLRAALIRAHMCEQLAQNLSREQREMAFTTGLFSLLESLMCAPMELLLQHLPLAPDIRSALLDQQGPFAPLVDQVQRWEAGELRGGEASPQHIRRMAAAYLEAIRWADHVHSFAEQKPH</sequence>
<dbReference type="PIRSF" id="PIRSF003180">
    <property type="entry name" value="DiGMPpdiest_YuxH"/>
    <property type="match status" value="1"/>
</dbReference>
<accession>A0A1I2I139</accession>
<dbReference type="PANTHER" id="PTHR33525:SF4">
    <property type="entry name" value="CYCLIC DI-GMP PHOSPHODIESTERASE CDGJ"/>
    <property type="match status" value="1"/>
</dbReference>
<dbReference type="EMBL" id="FONH01000014">
    <property type="protein sequence ID" value="SFF35378.1"/>
    <property type="molecule type" value="Genomic_DNA"/>
</dbReference>
<dbReference type="InterPro" id="IPR014408">
    <property type="entry name" value="dGMP_Pdiesterase_EAL/HD-GYP"/>
</dbReference>